<dbReference type="GO" id="GO:0030490">
    <property type="term" value="P:maturation of SSU-rRNA"/>
    <property type="evidence" value="ECO:0007669"/>
    <property type="project" value="UniProtKB-UniRule"/>
</dbReference>
<comment type="function">
    <text evidence="2">One of several proteins that assist in the late maturation steps of the functional core of the 30S ribosomal subunit. Associates with free 30S ribosomal subunits (but not with 30S subunits that are part of 70S ribosomes or polysomes). Required for efficient processing of 16S rRNA. May interact with the 5'-terminal helix region of 16S rRNA.</text>
</comment>
<dbReference type="PROSITE" id="PS01319">
    <property type="entry name" value="RBFA"/>
    <property type="match status" value="1"/>
</dbReference>
<keyword evidence="2" id="KW-0963">Cytoplasm</keyword>
<protein>
    <recommendedName>
        <fullName evidence="2">Ribosome-binding factor A</fullName>
    </recommendedName>
</protein>
<gene>
    <name evidence="2 3" type="primary">rbfA</name>
    <name evidence="3" type="ORF">MR241_03445</name>
</gene>
<keyword evidence="1 2" id="KW-0690">Ribosome biogenesis</keyword>
<dbReference type="InterPro" id="IPR023799">
    <property type="entry name" value="RbfA_dom_sf"/>
</dbReference>
<dbReference type="PANTHER" id="PTHR33515">
    <property type="entry name" value="RIBOSOME-BINDING FACTOR A, CHLOROPLASTIC-RELATED"/>
    <property type="match status" value="1"/>
</dbReference>
<sequence length="130" mass="14489">MANYRKDRIDGEMLRELSDILRTVKDPRVTSAFVSITGVDCTPDLRSAKIYYSVMGERRDGDAGKGLENAAGYIRTQLAKNLNLRITPELRFIPDTSMKRGAHVSELIKKVEKELDGIDAAGDDSREDGE</sequence>
<comment type="subunit">
    <text evidence="2">Monomer. Binds 30S ribosomal subunits, but not 50S ribosomal subunits or 70S ribosomes.</text>
</comment>
<evidence type="ECO:0000256" key="1">
    <source>
        <dbReference type="ARBA" id="ARBA00022517"/>
    </source>
</evidence>
<dbReference type="AlphaFoldDB" id="A0AAE3FIW1"/>
<comment type="similarity">
    <text evidence="2">Belongs to the RbfA family.</text>
</comment>
<dbReference type="SUPFAM" id="SSF89919">
    <property type="entry name" value="Ribosome-binding factor A, RbfA"/>
    <property type="match status" value="1"/>
</dbReference>
<evidence type="ECO:0000256" key="2">
    <source>
        <dbReference type="HAMAP-Rule" id="MF_00003"/>
    </source>
</evidence>
<organism evidence="3 4">
    <name type="scientific">Candidatus Colimorpha enterica</name>
    <dbReference type="NCBI Taxonomy" id="3083063"/>
    <lineage>
        <taxon>Bacteria</taxon>
        <taxon>Pseudomonadati</taxon>
        <taxon>Bacteroidota</taxon>
        <taxon>Bacteroidia</taxon>
        <taxon>Bacteroidales</taxon>
        <taxon>Candidatus Colimorpha</taxon>
    </lineage>
</organism>
<reference evidence="3 4" key="1">
    <citation type="submission" date="2022-03" db="EMBL/GenBank/DDBJ databases">
        <title>Metagenome-assembled genomes from swine fecal metagenomes.</title>
        <authorList>
            <person name="Holman D.B."/>
            <person name="Kommadath A."/>
        </authorList>
    </citation>
    <scope>NUCLEOTIDE SEQUENCE [LARGE SCALE GENOMIC DNA]</scope>
    <source>
        <strain evidence="3">SUG147</strain>
    </source>
</reference>
<comment type="subcellular location">
    <subcellularLocation>
        <location evidence="2">Cytoplasm</location>
    </subcellularLocation>
</comment>
<dbReference type="InterPro" id="IPR000238">
    <property type="entry name" value="RbfA"/>
</dbReference>
<accession>A0AAE3FIW1</accession>
<evidence type="ECO:0000313" key="4">
    <source>
        <dbReference type="Proteomes" id="UP001139365"/>
    </source>
</evidence>
<dbReference type="InterPro" id="IPR015946">
    <property type="entry name" value="KH_dom-like_a/b"/>
</dbReference>
<dbReference type="Proteomes" id="UP001139365">
    <property type="component" value="Unassembled WGS sequence"/>
</dbReference>
<dbReference type="Pfam" id="PF02033">
    <property type="entry name" value="RBFA"/>
    <property type="match status" value="1"/>
</dbReference>
<evidence type="ECO:0000313" key="3">
    <source>
        <dbReference type="EMBL" id="MCI5755333.1"/>
    </source>
</evidence>
<dbReference type="InterPro" id="IPR020053">
    <property type="entry name" value="Ribosome-bd_factorA_CS"/>
</dbReference>
<dbReference type="HAMAP" id="MF_00003">
    <property type="entry name" value="RbfA"/>
    <property type="match status" value="1"/>
</dbReference>
<name>A0AAE3FIW1_9BACT</name>
<dbReference type="PANTHER" id="PTHR33515:SF1">
    <property type="entry name" value="RIBOSOME-BINDING FACTOR A, CHLOROPLASTIC-RELATED"/>
    <property type="match status" value="1"/>
</dbReference>
<dbReference type="NCBIfam" id="TIGR00082">
    <property type="entry name" value="rbfA"/>
    <property type="match status" value="1"/>
</dbReference>
<dbReference type="EMBL" id="JALEMU010000056">
    <property type="protein sequence ID" value="MCI5755333.1"/>
    <property type="molecule type" value="Genomic_DNA"/>
</dbReference>
<dbReference type="Gene3D" id="3.30.300.20">
    <property type="match status" value="1"/>
</dbReference>
<proteinExistence type="inferred from homology"/>
<comment type="caution">
    <text evidence="3">The sequence shown here is derived from an EMBL/GenBank/DDBJ whole genome shotgun (WGS) entry which is preliminary data.</text>
</comment>
<dbReference type="GO" id="GO:0043024">
    <property type="term" value="F:ribosomal small subunit binding"/>
    <property type="evidence" value="ECO:0007669"/>
    <property type="project" value="TreeGrafter"/>
</dbReference>
<dbReference type="GO" id="GO:0005829">
    <property type="term" value="C:cytosol"/>
    <property type="evidence" value="ECO:0007669"/>
    <property type="project" value="TreeGrafter"/>
</dbReference>